<name>A0A2V1DD18_9PLEO</name>
<dbReference type="InterPro" id="IPR000172">
    <property type="entry name" value="GMC_OxRdtase_N"/>
</dbReference>
<sequence length="519" mass="55848">MTAYLITGASRDYVIVGGGPAGFVLAKQLSQDPNVKVVLLEAGPGTAGVEAIDVPGYAPSLLQTPYTWNYTCQPNPNLEGASTMLHQGRGFGGGAAVNYLGHCRGAPSVFNDWAKISGDDGLSWENFQNDFKATVHYKETPLNYDPHVNKSAYGNGPMELTSPNQDLGFTMNLIKSRTNVLKLPWVDLNDGTGFGISSSTSVIRANNRTRDYAPQAYGWQLAQRPNAQQFYNAEVTKIGFKGKRAVSVTYVDPTINVTTTLTPKEIIVAAGALNSPKLLMLSGVGPADHLKSLGIPVVADIPQVGKNLYDHHFAFMEFEVSSNLETLWQYTQNSSFKAIAEAEYRNNGSGPLGVPSGSAFALARIPDESSSSTLQSTTPNVSIIAPFVAVAQPEAAGYMKLASSDYRDQLLIYTNYYGSAGDKAAILYGYKQLRKIVADPAISPVLIREIYPGTHVTSDADLWHAITQGSSTFHHPLGTVALGTVVEGETWRVKGLEGIRVVDSSTFPNMPTCHIMATV</sequence>
<dbReference type="SUPFAM" id="SSF54373">
    <property type="entry name" value="FAD-linked reductases, C-terminal domain"/>
    <property type="match status" value="1"/>
</dbReference>
<evidence type="ECO:0000259" key="4">
    <source>
        <dbReference type="PROSITE" id="PS00624"/>
    </source>
</evidence>
<dbReference type="InterPro" id="IPR007867">
    <property type="entry name" value="GMC_OxRtase_C"/>
</dbReference>
<feature type="binding site" evidence="3">
    <location>
        <position position="235"/>
    </location>
    <ligand>
        <name>FAD</name>
        <dbReference type="ChEBI" id="CHEBI:57692"/>
    </ligand>
</feature>
<evidence type="ECO:0000313" key="5">
    <source>
        <dbReference type="EMBL" id="PVH95099.1"/>
    </source>
</evidence>
<gene>
    <name evidence="5" type="ORF">DM02DRAFT_645515</name>
</gene>
<dbReference type="GO" id="GO:0050660">
    <property type="term" value="F:flavin adenine dinucleotide binding"/>
    <property type="evidence" value="ECO:0007669"/>
    <property type="project" value="InterPro"/>
</dbReference>
<keyword evidence="3" id="KW-0274">FAD</keyword>
<dbReference type="Pfam" id="PF00732">
    <property type="entry name" value="GMC_oxred_N"/>
    <property type="match status" value="1"/>
</dbReference>
<dbReference type="Pfam" id="PF05199">
    <property type="entry name" value="GMC_oxred_C"/>
    <property type="match status" value="1"/>
</dbReference>
<dbReference type="InterPro" id="IPR036188">
    <property type="entry name" value="FAD/NAD-bd_sf"/>
</dbReference>
<dbReference type="PIRSF" id="PIRSF000137">
    <property type="entry name" value="Alcohol_oxidase"/>
    <property type="match status" value="1"/>
</dbReference>
<dbReference type="OrthoDB" id="269227at2759"/>
<dbReference type="Proteomes" id="UP000244855">
    <property type="component" value="Unassembled WGS sequence"/>
</dbReference>
<accession>A0A2V1DD18</accession>
<dbReference type="EMBL" id="KZ805508">
    <property type="protein sequence ID" value="PVH95099.1"/>
    <property type="molecule type" value="Genomic_DNA"/>
</dbReference>
<protein>
    <submittedName>
        <fullName evidence="5">GMC oxidoreductase</fullName>
    </submittedName>
</protein>
<comment type="similarity">
    <text evidence="1">Belongs to the GMC oxidoreductase family.</text>
</comment>
<evidence type="ECO:0000256" key="3">
    <source>
        <dbReference type="PIRSR" id="PIRSR000137-2"/>
    </source>
</evidence>
<feature type="domain" description="Glucose-methanol-choline oxidoreductase N-terminal" evidence="4">
    <location>
        <begin position="271"/>
        <end position="285"/>
    </location>
</feature>
<reference evidence="5 6" key="1">
    <citation type="journal article" date="2018" name="Sci. Rep.">
        <title>Comparative genomics provides insights into the lifestyle and reveals functional heterogeneity of dark septate endophytic fungi.</title>
        <authorList>
            <person name="Knapp D.G."/>
            <person name="Nemeth J.B."/>
            <person name="Barry K."/>
            <person name="Hainaut M."/>
            <person name="Henrissat B."/>
            <person name="Johnson J."/>
            <person name="Kuo A."/>
            <person name="Lim J.H.P."/>
            <person name="Lipzen A."/>
            <person name="Nolan M."/>
            <person name="Ohm R.A."/>
            <person name="Tamas L."/>
            <person name="Grigoriev I.V."/>
            <person name="Spatafora J.W."/>
            <person name="Nagy L.G."/>
            <person name="Kovacs G.M."/>
        </authorList>
    </citation>
    <scope>NUCLEOTIDE SEQUENCE [LARGE SCALE GENOMIC DNA]</scope>
    <source>
        <strain evidence="5 6">DSE2036</strain>
    </source>
</reference>
<dbReference type="Gene3D" id="3.50.50.60">
    <property type="entry name" value="FAD/NAD(P)-binding domain"/>
    <property type="match status" value="1"/>
</dbReference>
<dbReference type="PANTHER" id="PTHR11552:SF111">
    <property type="entry name" value="GLUCOSE-METHANOL-CHOLINE OXIDOREDUCTASE N-TERMINAL DOMAIN-CONTAINING PROTEIN"/>
    <property type="match status" value="1"/>
</dbReference>
<dbReference type="AlphaFoldDB" id="A0A2V1DD18"/>
<dbReference type="InterPro" id="IPR012132">
    <property type="entry name" value="GMC_OxRdtase"/>
</dbReference>
<keyword evidence="3" id="KW-0285">Flavoprotein</keyword>
<comment type="cofactor">
    <cofactor evidence="3">
        <name>FAD</name>
        <dbReference type="ChEBI" id="CHEBI:57692"/>
    </cofactor>
</comment>
<dbReference type="STRING" id="97972.A0A2V1DD18"/>
<feature type="active site" description="Proton acceptor" evidence="2">
    <location>
        <position position="514"/>
    </location>
</feature>
<dbReference type="PROSITE" id="PS00624">
    <property type="entry name" value="GMC_OXRED_2"/>
    <property type="match status" value="1"/>
</dbReference>
<evidence type="ECO:0000313" key="6">
    <source>
        <dbReference type="Proteomes" id="UP000244855"/>
    </source>
</evidence>
<feature type="active site" description="Proton donor" evidence="2">
    <location>
        <position position="475"/>
    </location>
</feature>
<dbReference type="GO" id="GO:0016614">
    <property type="term" value="F:oxidoreductase activity, acting on CH-OH group of donors"/>
    <property type="evidence" value="ECO:0007669"/>
    <property type="project" value="InterPro"/>
</dbReference>
<evidence type="ECO:0000256" key="1">
    <source>
        <dbReference type="ARBA" id="ARBA00010790"/>
    </source>
</evidence>
<evidence type="ECO:0000256" key="2">
    <source>
        <dbReference type="PIRSR" id="PIRSR000137-1"/>
    </source>
</evidence>
<dbReference type="PANTHER" id="PTHR11552">
    <property type="entry name" value="GLUCOSE-METHANOL-CHOLINE GMC OXIDOREDUCTASE"/>
    <property type="match status" value="1"/>
</dbReference>
<organism evidence="5 6">
    <name type="scientific">Periconia macrospinosa</name>
    <dbReference type="NCBI Taxonomy" id="97972"/>
    <lineage>
        <taxon>Eukaryota</taxon>
        <taxon>Fungi</taxon>
        <taxon>Dikarya</taxon>
        <taxon>Ascomycota</taxon>
        <taxon>Pezizomycotina</taxon>
        <taxon>Dothideomycetes</taxon>
        <taxon>Pleosporomycetidae</taxon>
        <taxon>Pleosporales</taxon>
        <taxon>Massarineae</taxon>
        <taxon>Periconiaceae</taxon>
        <taxon>Periconia</taxon>
    </lineage>
</organism>
<keyword evidence="6" id="KW-1185">Reference proteome</keyword>
<proteinExistence type="inferred from homology"/>
<dbReference type="Gene3D" id="3.30.560.10">
    <property type="entry name" value="Glucose Oxidase, domain 3"/>
    <property type="match status" value="1"/>
</dbReference>
<dbReference type="SUPFAM" id="SSF51905">
    <property type="entry name" value="FAD/NAD(P)-binding domain"/>
    <property type="match status" value="1"/>
</dbReference>